<dbReference type="GO" id="GO:0006355">
    <property type="term" value="P:regulation of DNA-templated transcription"/>
    <property type="evidence" value="ECO:0007669"/>
    <property type="project" value="InterPro"/>
</dbReference>
<dbReference type="CDD" id="cd17574">
    <property type="entry name" value="REC_OmpR"/>
    <property type="match status" value="1"/>
</dbReference>
<dbReference type="OrthoDB" id="9793321at2"/>
<keyword evidence="1 6" id="KW-0597">Phosphoprotein</keyword>
<proteinExistence type="predicted"/>
<organism evidence="10 11">
    <name type="scientific">Corallococcus macrosporus DSM 14697</name>
    <dbReference type="NCBI Taxonomy" id="1189310"/>
    <lineage>
        <taxon>Bacteria</taxon>
        <taxon>Pseudomonadati</taxon>
        <taxon>Myxococcota</taxon>
        <taxon>Myxococcia</taxon>
        <taxon>Myxococcales</taxon>
        <taxon>Cystobacterineae</taxon>
        <taxon>Myxococcaceae</taxon>
        <taxon>Corallococcus</taxon>
    </lineage>
</organism>
<keyword evidence="3" id="KW-0805">Transcription regulation</keyword>
<dbReference type="Gene3D" id="3.40.50.2300">
    <property type="match status" value="1"/>
</dbReference>
<dbReference type="GO" id="GO:0000976">
    <property type="term" value="F:transcription cis-regulatory region binding"/>
    <property type="evidence" value="ECO:0007669"/>
    <property type="project" value="TreeGrafter"/>
</dbReference>
<evidence type="ECO:0000259" key="9">
    <source>
        <dbReference type="PROSITE" id="PS51755"/>
    </source>
</evidence>
<dbReference type="SUPFAM" id="SSF46894">
    <property type="entry name" value="C-terminal effector domain of the bipartite response regulators"/>
    <property type="match status" value="1"/>
</dbReference>
<dbReference type="GO" id="GO:0032993">
    <property type="term" value="C:protein-DNA complex"/>
    <property type="evidence" value="ECO:0007669"/>
    <property type="project" value="TreeGrafter"/>
</dbReference>
<keyword evidence="4 7" id="KW-0238">DNA-binding</keyword>
<feature type="domain" description="Response regulatory" evidence="8">
    <location>
        <begin position="8"/>
        <end position="122"/>
    </location>
</feature>
<evidence type="ECO:0000256" key="6">
    <source>
        <dbReference type="PROSITE-ProRule" id="PRU00169"/>
    </source>
</evidence>
<evidence type="ECO:0000256" key="1">
    <source>
        <dbReference type="ARBA" id="ARBA00022553"/>
    </source>
</evidence>
<evidence type="ECO:0000256" key="4">
    <source>
        <dbReference type="ARBA" id="ARBA00023125"/>
    </source>
</evidence>
<dbReference type="FunFam" id="3.40.50.2300:FF:000001">
    <property type="entry name" value="DNA-binding response regulator PhoB"/>
    <property type="match status" value="1"/>
</dbReference>
<dbReference type="CDD" id="cd00383">
    <property type="entry name" value="trans_reg_C"/>
    <property type="match status" value="1"/>
</dbReference>
<keyword evidence="2" id="KW-0902">Two-component regulatory system</keyword>
<evidence type="ECO:0000259" key="8">
    <source>
        <dbReference type="PROSITE" id="PS50110"/>
    </source>
</evidence>
<evidence type="ECO:0000256" key="7">
    <source>
        <dbReference type="PROSITE-ProRule" id="PRU01091"/>
    </source>
</evidence>
<dbReference type="SMART" id="SM00862">
    <property type="entry name" value="Trans_reg_C"/>
    <property type="match status" value="1"/>
</dbReference>
<dbReference type="PANTHER" id="PTHR48111">
    <property type="entry name" value="REGULATOR OF RPOS"/>
    <property type="match status" value="1"/>
</dbReference>
<keyword evidence="5" id="KW-0804">Transcription</keyword>
<dbReference type="InterPro" id="IPR039420">
    <property type="entry name" value="WalR-like"/>
</dbReference>
<dbReference type="Proteomes" id="UP000217343">
    <property type="component" value="Chromosome"/>
</dbReference>
<dbReference type="PROSITE" id="PS50110">
    <property type="entry name" value="RESPONSE_REGULATORY"/>
    <property type="match status" value="1"/>
</dbReference>
<evidence type="ECO:0000313" key="10">
    <source>
        <dbReference type="EMBL" id="ATB45757.1"/>
    </source>
</evidence>
<dbReference type="Gene3D" id="6.10.250.690">
    <property type="match status" value="1"/>
</dbReference>
<gene>
    <name evidence="10" type="ORF">MYMAC_001342</name>
</gene>
<dbReference type="PANTHER" id="PTHR48111:SF1">
    <property type="entry name" value="TWO-COMPONENT RESPONSE REGULATOR ORR33"/>
    <property type="match status" value="1"/>
</dbReference>
<dbReference type="InterPro" id="IPR001867">
    <property type="entry name" value="OmpR/PhoB-type_DNA-bd"/>
</dbReference>
<dbReference type="Pfam" id="PF00072">
    <property type="entry name" value="Response_reg"/>
    <property type="match status" value="1"/>
</dbReference>
<accession>A0A250JQI6</accession>
<dbReference type="Gene3D" id="1.10.10.10">
    <property type="entry name" value="Winged helix-like DNA-binding domain superfamily/Winged helix DNA-binding domain"/>
    <property type="match status" value="1"/>
</dbReference>
<dbReference type="AlphaFoldDB" id="A0A250JQI6"/>
<dbReference type="InterPro" id="IPR036388">
    <property type="entry name" value="WH-like_DNA-bd_sf"/>
</dbReference>
<feature type="DNA-binding region" description="OmpR/PhoB-type" evidence="7">
    <location>
        <begin position="134"/>
        <end position="233"/>
    </location>
</feature>
<evidence type="ECO:0000256" key="2">
    <source>
        <dbReference type="ARBA" id="ARBA00023012"/>
    </source>
</evidence>
<dbReference type="SMART" id="SM00448">
    <property type="entry name" value="REC"/>
    <property type="match status" value="1"/>
</dbReference>
<dbReference type="GO" id="GO:0000156">
    <property type="term" value="F:phosphorelay response regulator activity"/>
    <property type="evidence" value="ECO:0007669"/>
    <property type="project" value="TreeGrafter"/>
</dbReference>
<dbReference type="KEGG" id="mmas:MYMAC_001342"/>
<dbReference type="PROSITE" id="PS51755">
    <property type="entry name" value="OMPR_PHOB"/>
    <property type="match status" value="1"/>
</dbReference>
<dbReference type="GO" id="GO:0005829">
    <property type="term" value="C:cytosol"/>
    <property type="evidence" value="ECO:0007669"/>
    <property type="project" value="TreeGrafter"/>
</dbReference>
<feature type="modified residue" description="4-aspartylphosphate" evidence="6">
    <location>
        <position position="57"/>
    </location>
</feature>
<keyword evidence="11" id="KW-1185">Reference proteome</keyword>
<reference evidence="10 11" key="1">
    <citation type="submission" date="2017-06" db="EMBL/GenBank/DDBJ databases">
        <title>Sequencing and comparative analysis of myxobacterial genomes.</title>
        <authorList>
            <person name="Rupp O."/>
            <person name="Goesmann A."/>
            <person name="Sogaard-Andersen L."/>
        </authorList>
    </citation>
    <scope>NUCLEOTIDE SEQUENCE [LARGE SCALE GENOMIC DNA]</scope>
    <source>
        <strain evidence="10 11">DSM 14697</strain>
    </source>
</reference>
<dbReference type="InterPro" id="IPR011006">
    <property type="entry name" value="CheY-like_superfamily"/>
</dbReference>
<dbReference type="RefSeq" id="WP_095957479.1">
    <property type="nucleotide sequence ID" value="NZ_CP022203.1"/>
</dbReference>
<dbReference type="EMBL" id="CP022203">
    <property type="protein sequence ID" value="ATB45757.1"/>
    <property type="molecule type" value="Genomic_DNA"/>
</dbReference>
<sequence>MSSDKTRRILVVEDDLSILTGLSMNLRFEGYEVLQAQDGRTGLARALDESPDLVVLDVMLPELNGFEVLKELRQRGRDTPVVVLSAKGLEPDKILGLNLGADDYVVKPFGLQELLARIKAVLRRRYPSAGAGSPPPVTFGDVSVDMAARTVARAGTPVELTAQEFKLLAHFLAHPGRTFTREELLSGAWGYHYEGSARTVDNFMRQLRLKFEPDPEAPRHFLTVRGLGYRFER</sequence>
<dbReference type="InterPro" id="IPR001789">
    <property type="entry name" value="Sig_transdc_resp-reg_receiver"/>
</dbReference>
<protein>
    <submittedName>
        <fullName evidence="10">DNA-binding response regulator</fullName>
    </submittedName>
</protein>
<name>A0A250JQI6_9BACT</name>
<dbReference type="InterPro" id="IPR016032">
    <property type="entry name" value="Sig_transdc_resp-reg_C-effctor"/>
</dbReference>
<evidence type="ECO:0000313" key="11">
    <source>
        <dbReference type="Proteomes" id="UP000217343"/>
    </source>
</evidence>
<dbReference type="SUPFAM" id="SSF52172">
    <property type="entry name" value="CheY-like"/>
    <property type="match status" value="1"/>
</dbReference>
<feature type="domain" description="OmpR/PhoB-type" evidence="9">
    <location>
        <begin position="134"/>
        <end position="233"/>
    </location>
</feature>
<evidence type="ECO:0000256" key="3">
    <source>
        <dbReference type="ARBA" id="ARBA00023015"/>
    </source>
</evidence>
<dbReference type="Pfam" id="PF00486">
    <property type="entry name" value="Trans_reg_C"/>
    <property type="match status" value="1"/>
</dbReference>
<evidence type="ECO:0000256" key="5">
    <source>
        <dbReference type="ARBA" id="ARBA00023163"/>
    </source>
</evidence>